<feature type="signal peptide" evidence="1">
    <location>
        <begin position="1"/>
        <end position="30"/>
    </location>
</feature>
<name>A0A812U0F5_9DINO</name>
<dbReference type="PANTHER" id="PTHR14911">
    <property type="entry name" value="THUMP DOMAIN-CONTAINING"/>
    <property type="match status" value="1"/>
</dbReference>
<evidence type="ECO:0000313" key="4">
    <source>
        <dbReference type="Proteomes" id="UP000604046"/>
    </source>
</evidence>
<dbReference type="EMBL" id="CAJNDS010002634">
    <property type="protein sequence ID" value="CAE7551488.1"/>
    <property type="molecule type" value="Genomic_DNA"/>
</dbReference>
<dbReference type="SUPFAM" id="SSF53335">
    <property type="entry name" value="S-adenosyl-L-methionine-dependent methyltransferases"/>
    <property type="match status" value="1"/>
</dbReference>
<evidence type="ECO:0000313" key="3">
    <source>
        <dbReference type="EMBL" id="CAE7551488.1"/>
    </source>
</evidence>
<evidence type="ECO:0000256" key="1">
    <source>
        <dbReference type="SAM" id="SignalP"/>
    </source>
</evidence>
<proteinExistence type="predicted"/>
<evidence type="ECO:0000259" key="2">
    <source>
        <dbReference type="Pfam" id="PF01170"/>
    </source>
</evidence>
<reference evidence="3" key="1">
    <citation type="submission" date="2021-02" db="EMBL/GenBank/DDBJ databases">
        <authorList>
            <person name="Dougan E. K."/>
            <person name="Rhodes N."/>
            <person name="Thang M."/>
            <person name="Chan C."/>
        </authorList>
    </citation>
    <scope>NUCLEOTIDE SEQUENCE</scope>
</reference>
<dbReference type="AlphaFoldDB" id="A0A812U0F5"/>
<accession>A0A812U0F5</accession>
<dbReference type="PANTHER" id="PTHR14911:SF13">
    <property type="entry name" value="TRNA (GUANINE(6)-N2)-METHYLTRANSFERASE THUMP3"/>
    <property type="match status" value="1"/>
</dbReference>
<dbReference type="GO" id="GO:0016423">
    <property type="term" value="F:tRNA (guanine) methyltransferase activity"/>
    <property type="evidence" value="ECO:0007669"/>
    <property type="project" value="TreeGrafter"/>
</dbReference>
<dbReference type="Pfam" id="PF01170">
    <property type="entry name" value="UPF0020"/>
    <property type="match status" value="1"/>
</dbReference>
<organism evidence="3 4">
    <name type="scientific">Symbiodinium natans</name>
    <dbReference type="NCBI Taxonomy" id="878477"/>
    <lineage>
        <taxon>Eukaryota</taxon>
        <taxon>Sar</taxon>
        <taxon>Alveolata</taxon>
        <taxon>Dinophyceae</taxon>
        <taxon>Suessiales</taxon>
        <taxon>Symbiodiniaceae</taxon>
        <taxon>Symbiodinium</taxon>
    </lineage>
</organism>
<keyword evidence="1" id="KW-0732">Signal</keyword>
<dbReference type="CDD" id="cd02440">
    <property type="entry name" value="AdoMet_MTases"/>
    <property type="match status" value="1"/>
</dbReference>
<dbReference type="Proteomes" id="UP000604046">
    <property type="component" value="Unassembled WGS sequence"/>
</dbReference>
<dbReference type="SUPFAM" id="SSF143437">
    <property type="entry name" value="THUMP domain-like"/>
    <property type="match status" value="1"/>
</dbReference>
<dbReference type="InterPro" id="IPR029063">
    <property type="entry name" value="SAM-dependent_MTases_sf"/>
</dbReference>
<feature type="domain" description="Ribosomal RNA large subunit methyltransferase K/L-like methyltransferase" evidence="2">
    <location>
        <begin position="260"/>
        <end position="392"/>
    </location>
</feature>
<dbReference type="Gene3D" id="3.40.50.150">
    <property type="entry name" value="Vaccinia Virus protein VP39"/>
    <property type="match status" value="1"/>
</dbReference>
<gene>
    <name evidence="3" type="primary">THUMPD3</name>
    <name evidence="3" type="ORF">SNAT2548_LOCUS30971</name>
</gene>
<sequence>MILHRRISERRGRCLLGLAVLPFLPALVRDMALSCSSVGLQRLMLPTAVTADRTYLLLCTRGLEDQAEALLRKALHRDVPTWRIPPPHQAPRVSEGHAAVGKLIVGLKDGEDLPPEGLPGIIHTYALVDAATNLSDDKEAALEQLCTWVSGLSSEFVRALRLTPASADREPTFRASVVRDGDHGFTSEEAMPAVGSGVCATMPWKADMKTYDIEVTAIIHREAVVLGLSCAKLGKSRRGATQPSKLPREQRPWHLSDTRHLRFSTARLLLELAAVTSGDRLLDLCGGMGTIALEAACCFADIRAVSADVSKRACRRAAANTGVAVDLKLLAAGSSVEVLERHVAEWAQSSCEFDVVVSELPFGVSISILDSDVLLAALQRVVCPGGRVVLVAPCSEAPRIERHTLGDDWCDYRRSDGNVGGTSVHILFFRRSDGKDTKRGRAVLRVCMGICIM</sequence>
<dbReference type="InterPro" id="IPR000241">
    <property type="entry name" value="RlmKL-like_Mtase"/>
</dbReference>
<dbReference type="GO" id="GO:0030488">
    <property type="term" value="P:tRNA methylation"/>
    <property type="evidence" value="ECO:0007669"/>
    <property type="project" value="TreeGrafter"/>
</dbReference>
<dbReference type="GO" id="GO:0043527">
    <property type="term" value="C:tRNA methyltransferase complex"/>
    <property type="evidence" value="ECO:0007669"/>
    <property type="project" value="UniProtKB-ARBA"/>
</dbReference>
<dbReference type="OrthoDB" id="47730at2759"/>
<feature type="chain" id="PRO_5032456353" evidence="1">
    <location>
        <begin position="31"/>
        <end position="453"/>
    </location>
</feature>
<protein>
    <submittedName>
        <fullName evidence="3">THUMPD3 protein</fullName>
    </submittedName>
</protein>
<keyword evidence="4" id="KW-1185">Reference proteome</keyword>
<dbReference type="Gene3D" id="3.30.2130.30">
    <property type="match status" value="1"/>
</dbReference>
<comment type="caution">
    <text evidence="3">The sequence shown here is derived from an EMBL/GenBank/DDBJ whole genome shotgun (WGS) entry which is preliminary data.</text>
</comment>